<evidence type="ECO:0000259" key="3">
    <source>
        <dbReference type="SMART" id="SM01217"/>
    </source>
</evidence>
<evidence type="ECO:0000313" key="6">
    <source>
        <dbReference type="Proteomes" id="UP000076321"/>
    </source>
</evidence>
<protein>
    <submittedName>
        <fullName evidence="4">Glycosyl hydrolase</fullName>
    </submittedName>
</protein>
<keyword evidence="7" id="KW-1185">Reference proteome</keyword>
<dbReference type="PRINTS" id="PR00133">
    <property type="entry name" value="GLHYDRLASE3"/>
</dbReference>
<dbReference type="GO" id="GO:0008422">
    <property type="term" value="F:beta-glucosidase activity"/>
    <property type="evidence" value="ECO:0007669"/>
    <property type="project" value="TreeGrafter"/>
</dbReference>
<dbReference type="AlphaFoldDB" id="A0A154MPD1"/>
<dbReference type="InterPro" id="IPR026891">
    <property type="entry name" value="Fn3-like"/>
</dbReference>
<dbReference type="Gene3D" id="2.60.40.10">
    <property type="entry name" value="Immunoglobulins"/>
    <property type="match status" value="1"/>
</dbReference>
<comment type="similarity">
    <text evidence="1">Belongs to the glycosyl hydrolase 3 family.</text>
</comment>
<dbReference type="Gene3D" id="3.40.50.1700">
    <property type="entry name" value="Glycoside hydrolase family 3 C-terminal domain"/>
    <property type="match status" value="1"/>
</dbReference>
<evidence type="ECO:0000313" key="7">
    <source>
        <dbReference type="Proteomes" id="UP000186883"/>
    </source>
</evidence>
<gene>
    <name evidence="5" type="ORF">ATP06_0227460</name>
    <name evidence="4" type="ORF">AVL48_27400</name>
</gene>
<keyword evidence="2 4" id="KW-0378">Hydrolase</keyword>
<dbReference type="SUPFAM" id="SSF52279">
    <property type="entry name" value="Beta-D-glucan exohydrolase, C-terminal domain"/>
    <property type="match status" value="1"/>
</dbReference>
<dbReference type="InterPro" id="IPR001764">
    <property type="entry name" value="Glyco_hydro_3_N"/>
</dbReference>
<accession>A0A154MPD1</accession>
<dbReference type="InterPro" id="IPR002772">
    <property type="entry name" value="Glyco_hydro_3_C"/>
</dbReference>
<organism evidence="4 6">
    <name type="scientific">Amycolatopsis regifaucium</name>
    <dbReference type="NCBI Taxonomy" id="546365"/>
    <lineage>
        <taxon>Bacteria</taxon>
        <taxon>Bacillati</taxon>
        <taxon>Actinomycetota</taxon>
        <taxon>Actinomycetes</taxon>
        <taxon>Pseudonocardiales</taxon>
        <taxon>Pseudonocardiaceae</taxon>
        <taxon>Amycolatopsis</taxon>
    </lineage>
</organism>
<dbReference type="Pfam" id="PF01915">
    <property type="entry name" value="Glyco_hydro_3_C"/>
    <property type="match status" value="1"/>
</dbReference>
<dbReference type="SUPFAM" id="SSF51445">
    <property type="entry name" value="(Trans)glycosidases"/>
    <property type="match status" value="1"/>
</dbReference>
<comment type="caution">
    <text evidence="4">The sequence shown here is derived from an EMBL/GenBank/DDBJ whole genome shotgun (WGS) entry which is preliminary data.</text>
</comment>
<sequence>MTTQPSASPRPWHDPTADPADRVRALLDRMTLREKLAQLYGVWVGIDSGGEMAPHQHDFAEAALDWDDLVRHGIGQLTRVYGTRPVDPVIGARSLARTQREIVARGRFGIPALVHEETLTGLAAWQATVYPSPLCWGASFDPDLVYRMGARIGETMRRLGVHQGLAPVLDVARDLRWGRVEETIGEDPHLVGTIGAAYAAGLESAGVIATLKHFVGYSASRAGRNLAPVSVGPRELADVLLPPFEMALRAGARSVMNAYIDNDGVPSAADTALLTDLLRDTYGFEGTVVADYFSVSFLYKLHGVAAGRGEAAGQALTAGIDVELPTVDCYGEPLLAAVEQGAVDAAVVDRALERVLRQKCELGLLDEDWAPEVPDEVELDDPESRALAREIAERSIVLLRNDGILPLSPGRRIAVVGPRAHEPGAMLGCYSFPMHVGVHHPEVPFGVSVPTVLDALGEDHEVTYALGCPVLGGEDEDIAAAVAAAKEAELCVAVLGDHAGLFGGGTSGEGCDASDLKLPGRQEELLEALLGTGTPVVLVLLCGRPYELSRQADRLAAIVCGFYPGEEGAVALASVLSGRINPSGRLPVGFPGEEASQPSTYLTAPLGLRSEVSTVDPTPLFSFGHGLSYAAVDWDDVAVSDPAWPTDGQCRLRVTLSNGTDRATTEVVQVYLHDPVAEVARPVQQLIAAKRVDLAPGATEVVEIGLHADLTSYTGRAGKRIVEPGDVELRVGTSSARIVATLPCTLTGPRREVGFDRVLAPDFG</sequence>
<dbReference type="EMBL" id="LOBU02000019">
    <property type="protein sequence ID" value="OKA04831.1"/>
    <property type="molecule type" value="Genomic_DNA"/>
</dbReference>
<dbReference type="Pfam" id="PF00933">
    <property type="entry name" value="Glyco_hydro_3"/>
    <property type="match status" value="1"/>
</dbReference>
<dbReference type="Proteomes" id="UP000076321">
    <property type="component" value="Unassembled WGS sequence"/>
</dbReference>
<reference evidence="5 7" key="2">
    <citation type="submission" date="2016-11" db="EMBL/GenBank/DDBJ databases">
        <title>Genome sequencing of Amycolatopsis regifaucium.</title>
        <authorList>
            <person name="Mayilraj S."/>
            <person name="Kaur N."/>
        </authorList>
    </citation>
    <scope>NUCLEOTIDE SEQUENCE [LARGE SCALE GENOMIC DNA]</scope>
    <source>
        <strain evidence="5 7">GY080</strain>
    </source>
</reference>
<evidence type="ECO:0000256" key="2">
    <source>
        <dbReference type="ARBA" id="ARBA00022801"/>
    </source>
</evidence>
<dbReference type="SMART" id="SM01217">
    <property type="entry name" value="Fn3_like"/>
    <property type="match status" value="1"/>
</dbReference>
<dbReference type="FunFam" id="3.20.20.300:FF:000011">
    <property type="entry name" value="Glycosyl hydrolase"/>
    <property type="match status" value="1"/>
</dbReference>
<dbReference type="InterPro" id="IPR017853">
    <property type="entry name" value="GH"/>
</dbReference>
<dbReference type="OrthoDB" id="9803863at2"/>
<dbReference type="RefSeq" id="WP_061987503.1">
    <property type="nucleotide sequence ID" value="NZ_FOPQ01000006.1"/>
</dbReference>
<evidence type="ECO:0000256" key="1">
    <source>
        <dbReference type="ARBA" id="ARBA00005336"/>
    </source>
</evidence>
<dbReference type="InterPro" id="IPR050288">
    <property type="entry name" value="Cellulose_deg_GH3"/>
</dbReference>
<feature type="domain" description="Fibronectin type III-like" evidence="3">
    <location>
        <begin position="666"/>
        <end position="735"/>
    </location>
</feature>
<name>A0A154MPD1_9PSEU</name>
<dbReference type="InterPro" id="IPR013783">
    <property type="entry name" value="Ig-like_fold"/>
</dbReference>
<dbReference type="GO" id="GO:0009251">
    <property type="term" value="P:glucan catabolic process"/>
    <property type="evidence" value="ECO:0007669"/>
    <property type="project" value="TreeGrafter"/>
</dbReference>
<dbReference type="Gene3D" id="3.20.20.300">
    <property type="entry name" value="Glycoside hydrolase, family 3, N-terminal domain"/>
    <property type="match status" value="1"/>
</dbReference>
<proteinExistence type="inferred from homology"/>
<dbReference type="PANTHER" id="PTHR42715:SF10">
    <property type="entry name" value="BETA-GLUCOSIDASE"/>
    <property type="match status" value="1"/>
</dbReference>
<dbReference type="Pfam" id="PF14310">
    <property type="entry name" value="Fn3-like"/>
    <property type="match status" value="1"/>
</dbReference>
<dbReference type="InterPro" id="IPR036962">
    <property type="entry name" value="Glyco_hydro_3_N_sf"/>
</dbReference>
<reference evidence="4 6" key="1">
    <citation type="submission" date="2015-12" db="EMBL/GenBank/DDBJ databases">
        <title>Amycolatopsis regifaucium genome sequencing and assembly.</title>
        <authorList>
            <person name="Mayilraj S."/>
        </authorList>
    </citation>
    <scope>NUCLEOTIDE SEQUENCE [LARGE SCALE GENOMIC DNA]</scope>
    <source>
        <strain evidence="4 6">GY080</strain>
    </source>
</reference>
<dbReference type="InterPro" id="IPR036881">
    <property type="entry name" value="Glyco_hydro_3_C_sf"/>
</dbReference>
<dbReference type="PANTHER" id="PTHR42715">
    <property type="entry name" value="BETA-GLUCOSIDASE"/>
    <property type="match status" value="1"/>
</dbReference>
<evidence type="ECO:0000313" key="5">
    <source>
        <dbReference type="EMBL" id="OKA04831.1"/>
    </source>
</evidence>
<dbReference type="Proteomes" id="UP000186883">
    <property type="component" value="Unassembled WGS sequence"/>
</dbReference>
<dbReference type="EMBL" id="LQCI01000009">
    <property type="protein sequence ID" value="KZB85940.1"/>
    <property type="molecule type" value="Genomic_DNA"/>
</dbReference>
<evidence type="ECO:0000313" key="4">
    <source>
        <dbReference type="EMBL" id="KZB85940.1"/>
    </source>
</evidence>